<dbReference type="Proteomes" id="UP000324513">
    <property type="component" value="Unassembled WGS sequence"/>
</dbReference>
<protein>
    <submittedName>
        <fullName evidence="2">Uncharacterized protein</fullName>
    </submittedName>
</protein>
<proteinExistence type="predicted"/>
<evidence type="ECO:0000313" key="3">
    <source>
        <dbReference type="Proteomes" id="UP000324513"/>
    </source>
</evidence>
<evidence type="ECO:0000256" key="1">
    <source>
        <dbReference type="SAM" id="Phobius"/>
    </source>
</evidence>
<name>A0ABY3NI64_ELIMR</name>
<reference evidence="2 3" key="1">
    <citation type="submission" date="2019-07" db="EMBL/GenBank/DDBJ databases">
        <title>Genomic Encyclopedia of Archaeal and Bacterial Type Strains, Phase II (KMG-II): from individual species to whole genera.</title>
        <authorList>
            <person name="Goeker M."/>
        </authorList>
    </citation>
    <scope>NUCLEOTIDE SEQUENCE [LARGE SCALE GENOMIC DNA]</scope>
    <source>
        <strain evidence="2 3">DSM 14571</strain>
    </source>
</reference>
<keyword evidence="1" id="KW-0812">Transmembrane</keyword>
<comment type="caution">
    <text evidence="2">The sequence shown here is derived from an EMBL/GenBank/DDBJ whole genome shotgun (WGS) entry which is preliminary data.</text>
</comment>
<accession>A0ABY3NI64</accession>
<keyword evidence="3" id="KW-1185">Reference proteome</keyword>
<organism evidence="2 3">
    <name type="scientific">Elizabethkingia miricola</name>
    <name type="common">Chryseobacterium miricola</name>
    <dbReference type="NCBI Taxonomy" id="172045"/>
    <lineage>
        <taxon>Bacteria</taxon>
        <taxon>Pseudomonadati</taxon>
        <taxon>Bacteroidota</taxon>
        <taxon>Flavobacteriia</taxon>
        <taxon>Flavobacteriales</taxon>
        <taxon>Weeksellaceae</taxon>
        <taxon>Elizabethkingia</taxon>
    </lineage>
</organism>
<keyword evidence="1" id="KW-0472">Membrane</keyword>
<keyword evidence="1" id="KW-1133">Transmembrane helix</keyword>
<evidence type="ECO:0000313" key="2">
    <source>
        <dbReference type="EMBL" id="TYO92840.1"/>
    </source>
</evidence>
<feature type="transmembrane region" description="Helical" evidence="1">
    <location>
        <begin position="190"/>
        <end position="209"/>
    </location>
</feature>
<dbReference type="EMBL" id="VNHK01000003">
    <property type="protein sequence ID" value="TYO92840.1"/>
    <property type="molecule type" value="Genomic_DNA"/>
</dbReference>
<sequence>MYFGFYKSCFLTDFYGKVKAKHKARVRKFLESFWKVFQPFCTENRIFFSNGHSILQVNFRSMAKFLAQKKKLLEDVYEKASSETTEISFSGITKYLERTFKDDYKIQLSYKAFENYYKAIVKEENGDYNIKTNILDDLSKYLGYDTFKEYCSEWKTIEYSINHTISKIVINIVNKPLLNLPDFFHKKSNMGIIGIILLLGTFMGGIGFIRQKNNQLRNESITDSIIRLIGRIEPEKKCMYWDDNAYTSIACDNKTLYRNIIPIDSLDLNNFKKITRPDTLTSENALGKIWYSKRWNKVDFFTTTNRKGINPKNGATLRPVTEMIIEKYAHSK</sequence>
<gene>
    <name evidence="2" type="ORF">LX74_00900</name>
</gene>